<dbReference type="EMBL" id="MU273681">
    <property type="protein sequence ID" value="KAI0029359.1"/>
    <property type="molecule type" value="Genomic_DNA"/>
</dbReference>
<comment type="caution">
    <text evidence="1">The sequence shown here is derived from an EMBL/GenBank/DDBJ whole genome shotgun (WGS) entry which is preliminary data.</text>
</comment>
<dbReference type="Proteomes" id="UP000814128">
    <property type="component" value="Unassembled WGS sequence"/>
</dbReference>
<evidence type="ECO:0000313" key="2">
    <source>
        <dbReference type="Proteomes" id="UP000814128"/>
    </source>
</evidence>
<gene>
    <name evidence="1" type="ORF">K488DRAFT_56524</name>
</gene>
<reference evidence="1" key="2">
    <citation type="journal article" date="2022" name="New Phytol.">
        <title>Evolutionary transition to the ectomycorrhizal habit in the genomes of a hyperdiverse lineage of mushroom-forming fungi.</title>
        <authorList>
            <person name="Looney B."/>
            <person name="Miyauchi S."/>
            <person name="Morin E."/>
            <person name="Drula E."/>
            <person name="Courty P.E."/>
            <person name="Kohler A."/>
            <person name="Kuo A."/>
            <person name="LaButti K."/>
            <person name="Pangilinan J."/>
            <person name="Lipzen A."/>
            <person name="Riley R."/>
            <person name="Andreopoulos W."/>
            <person name="He G."/>
            <person name="Johnson J."/>
            <person name="Nolan M."/>
            <person name="Tritt A."/>
            <person name="Barry K.W."/>
            <person name="Grigoriev I.V."/>
            <person name="Nagy L.G."/>
            <person name="Hibbett D."/>
            <person name="Henrissat B."/>
            <person name="Matheny P.B."/>
            <person name="Labbe J."/>
            <person name="Martin F.M."/>
        </authorList>
    </citation>
    <scope>NUCLEOTIDE SEQUENCE</scope>
    <source>
        <strain evidence="1">EC-137</strain>
    </source>
</reference>
<keyword evidence="2" id="KW-1185">Reference proteome</keyword>
<reference evidence="1" key="1">
    <citation type="submission" date="2021-02" db="EMBL/GenBank/DDBJ databases">
        <authorList>
            <consortium name="DOE Joint Genome Institute"/>
            <person name="Ahrendt S."/>
            <person name="Looney B.P."/>
            <person name="Miyauchi S."/>
            <person name="Morin E."/>
            <person name="Drula E."/>
            <person name="Courty P.E."/>
            <person name="Chicoki N."/>
            <person name="Fauchery L."/>
            <person name="Kohler A."/>
            <person name="Kuo A."/>
            <person name="Labutti K."/>
            <person name="Pangilinan J."/>
            <person name="Lipzen A."/>
            <person name="Riley R."/>
            <person name="Andreopoulos W."/>
            <person name="He G."/>
            <person name="Johnson J."/>
            <person name="Barry K.W."/>
            <person name="Grigoriev I.V."/>
            <person name="Nagy L."/>
            <person name="Hibbett D."/>
            <person name="Henrissat B."/>
            <person name="Matheny P.B."/>
            <person name="Labbe J."/>
            <person name="Martin F."/>
        </authorList>
    </citation>
    <scope>NUCLEOTIDE SEQUENCE</scope>
    <source>
        <strain evidence="1">EC-137</strain>
    </source>
</reference>
<evidence type="ECO:0000313" key="1">
    <source>
        <dbReference type="EMBL" id="KAI0029359.1"/>
    </source>
</evidence>
<organism evidence="1 2">
    <name type="scientific">Vararia minispora EC-137</name>
    <dbReference type="NCBI Taxonomy" id="1314806"/>
    <lineage>
        <taxon>Eukaryota</taxon>
        <taxon>Fungi</taxon>
        <taxon>Dikarya</taxon>
        <taxon>Basidiomycota</taxon>
        <taxon>Agaricomycotina</taxon>
        <taxon>Agaricomycetes</taxon>
        <taxon>Russulales</taxon>
        <taxon>Lachnocladiaceae</taxon>
        <taxon>Vararia</taxon>
    </lineage>
</organism>
<sequence length="226" mass="25451">MSQDPEGCMSGTRVALLQELHDWSVDDTAPSIFWLDGMAGTGKSAVARSFCCSLRDNQLLGGSFFCSRVGKADRHDVKHILPTLALSLARHSPSYAKTLLTVLERENISTHSNLDVQVSFLLEEPLRTVHDEARMPRTLVLVVDALDECEDEELTYSFLQKLLDAVRRLPIKLFLTSRPEPHIRAQLLSNQNPYRRVVRLHDIAESIVSGDISRYLTTRLRGVRAK</sequence>
<name>A0ACB8QBY6_9AGAM</name>
<proteinExistence type="predicted"/>
<protein>
    <submittedName>
        <fullName evidence="1">Uncharacterized protein</fullName>
    </submittedName>
</protein>
<feature type="non-terminal residue" evidence="1">
    <location>
        <position position="226"/>
    </location>
</feature>
<accession>A0ACB8QBY6</accession>